<evidence type="ECO:0000313" key="3">
    <source>
        <dbReference type="Proteomes" id="UP000274429"/>
    </source>
</evidence>
<evidence type="ECO:0000313" key="2">
    <source>
        <dbReference type="EMBL" id="VDM35335.1"/>
    </source>
</evidence>
<accession>A0A0R3X9Z5</accession>
<keyword evidence="1" id="KW-0812">Transmembrane</keyword>
<gene>
    <name evidence="2" type="ORF">TTAC_LOCUS10355</name>
</gene>
<dbReference type="AlphaFoldDB" id="A0A0R3X9Z5"/>
<feature type="transmembrane region" description="Helical" evidence="1">
    <location>
        <begin position="43"/>
        <end position="65"/>
    </location>
</feature>
<name>A0A0R3X9Z5_HYDTA</name>
<proteinExistence type="predicted"/>
<reference evidence="2 3" key="2">
    <citation type="submission" date="2018-11" db="EMBL/GenBank/DDBJ databases">
        <authorList>
            <consortium name="Pathogen Informatics"/>
        </authorList>
    </citation>
    <scope>NUCLEOTIDE SEQUENCE [LARGE SCALE GENOMIC DNA]</scope>
</reference>
<keyword evidence="1" id="KW-1133">Transmembrane helix</keyword>
<feature type="transmembrane region" description="Helical" evidence="1">
    <location>
        <begin position="71"/>
        <end position="91"/>
    </location>
</feature>
<reference evidence="4" key="1">
    <citation type="submission" date="2017-02" db="UniProtKB">
        <authorList>
            <consortium name="WormBaseParasite"/>
        </authorList>
    </citation>
    <scope>IDENTIFICATION</scope>
</reference>
<evidence type="ECO:0000313" key="4">
    <source>
        <dbReference type="WBParaSite" id="TTAC_0001037201-mRNA-1"/>
    </source>
</evidence>
<sequence>MPVFECISAAEFDSREILELPSSAATVGRYLALHDKFDAFENIAISLATWLFYCSVVVLTCTPLGLSYSGLIASITDLITVGLVKMCLLCISRRCKRRKTPCRTISVYVVQEPSKRQIASITTATGNPALRNRIHAAVAKLVRDQTKFIAVAMAKSLEVWESAAGNSPRGVDTHKVLNPAKITLVRANAEHKVAQSKSLLFSILFTICVTEMAQQSNSTSQSCNVPTIQCTDAHNCRTDNGQCELHDAHNNYTVDSCPIHQSVSSTALDCVPPHCKSVRSQLAVPQTHLYLERNEALYTVT</sequence>
<organism evidence="4">
    <name type="scientific">Hydatigena taeniaeformis</name>
    <name type="common">Feline tapeworm</name>
    <name type="synonym">Taenia taeniaeformis</name>
    <dbReference type="NCBI Taxonomy" id="6205"/>
    <lineage>
        <taxon>Eukaryota</taxon>
        <taxon>Metazoa</taxon>
        <taxon>Spiralia</taxon>
        <taxon>Lophotrochozoa</taxon>
        <taxon>Platyhelminthes</taxon>
        <taxon>Cestoda</taxon>
        <taxon>Eucestoda</taxon>
        <taxon>Cyclophyllidea</taxon>
        <taxon>Taeniidae</taxon>
        <taxon>Hydatigera</taxon>
    </lineage>
</organism>
<protein>
    <submittedName>
        <fullName evidence="4">Pecanex-like protein</fullName>
    </submittedName>
</protein>
<dbReference type="Proteomes" id="UP000274429">
    <property type="component" value="Unassembled WGS sequence"/>
</dbReference>
<evidence type="ECO:0000256" key="1">
    <source>
        <dbReference type="SAM" id="Phobius"/>
    </source>
</evidence>
<dbReference type="EMBL" id="UYWX01021587">
    <property type="protein sequence ID" value="VDM35335.1"/>
    <property type="molecule type" value="Genomic_DNA"/>
</dbReference>
<dbReference type="WBParaSite" id="TTAC_0001037201-mRNA-1">
    <property type="protein sequence ID" value="TTAC_0001037201-mRNA-1"/>
    <property type="gene ID" value="TTAC_0001037201"/>
</dbReference>
<keyword evidence="3" id="KW-1185">Reference proteome</keyword>
<keyword evidence="1" id="KW-0472">Membrane</keyword>